<dbReference type="EMBL" id="KZ772688">
    <property type="protein sequence ID" value="PTQ45056.1"/>
    <property type="molecule type" value="Genomic_DNA"/>
</dbReference>
<keyword evidence="2" id="KW-1185">Reference proteome</keyword>
<gene>
    <name evidence="1" type="ORF">MARPO_0016s0109</name>
</gene>
<dbReference type="Proteomes" id="UP000244005">
    <property type="component" value="Unassembled WGS sequence"/>
</dbReference>
<name>A0A2R6XG24_MARPO</name>
<evidence type="ECO:0000313" key="1">
    <source>
        <dbReference type="EMBL" id="PTQ45056.1"/>
    </source>
</evidence>
<sequence>MRNCTHLVIAFARPICNTDRQECGALPSSSTVEFAILKSSSAIVLGITLKDQFPPYVQLVVASDTNRTLAKVYKGSTNREVWLCVSRVEVHAS</sequence>
<protein>
    <submittedName>
        <fullName evidence="1">Uncharacterized protein</fullName>
    </submittedName>
</protein>
<reference evidence="2" key="1">
    <citation type="journal article" date="2017" name="Cell">
        <title>Insights into land plant evolution garnered from the Marchantia polymorpha genome.</title>
        <authorList>
            <person name="Bowman J.L."/>
            <person name="Kohchi T."/>
            <person name="Yamato K.T."/>
            <person name="Jenkins J."/>
            <person name="Shu S."/>
            <person name="Ishizaki K."/>
            <person name="Yamaoka S."/>
            <person name="Nishihama R."/>
            <person name="Nakamura Y."/>
            <person name="Berger F."/>
            <person name="Adam C."/>
            <person name="Aki S.S."/>
            <person name="Althoff F."/>
            <person name="Araki T."/>
            <person name="Arteaga-Vazquez M.A."/>
            <person name="Balasubrmanian S."/>
            <person name="Barry K."/>
            <person name="Bauer D."/>
            <person name="Boehm C.R."/>
            <person name="Briginshaw L."/>
            <person name="Caballero-Perez J."/>
            <person name="Catarino B."/>
            <person name="Chen F."/>
            <person name="Chiyoda S."/>
            <person name="Chovatia M."/>
            <person name="Davies K.M."/>
            <person name="Delmans M."/>
            <person name="Demura T."/>
            <person name="Dierschke T."/>
            <person name="Dolan L."/>
            <person name="Dorantes-Acosta A.E."/>
            <person name="Eklund D.M."/>
            <person name="Florent S.N."/>
            <person name="Flores-Sandoval E."/>
            <person name="Fujiyama A."/>
            <person name="Fukuzawa H."/>
            <person name="Galik B."/>
            <person name="Grimanelli D."/>
            <person name="Grimwood J."/>
            <person name="Grossniklaus U."/>
            <person name="Hamada T."/>
            <person name="Haseloff J."/>
            <person name="Hetherington A.J."/>
            <person name="Higo A."/>
            <person name="Hirakawa Y."/>
            <person name="Hundley H.N."/>
            <person name="Ikeda Y."/>
            <person name="Inoue K."/>
            <person name="Inoue S.I."/>
            <person name="Ishida S."/>
            <person name="Jia Q."/>
            <person name="Kakita M."/>
            <person name="Kanazawa T."/>
            <person name="Kawai Y."/>
            <person name="Kawashima T."/>
            <person name="Kennedy M."/>
            <person name="Kinose K."/>
            <person name="Kinoshita T."/>
            <person name="Kohara Y."/>
            <person name="Koide E."/>
            <person name="Komatsu K."/>
            <person name="Kopischke S."/>
            <person name="Kubo M."/>
            <person name="Kyozuka J."/>
            <person name="Lagercrantz U."/>
            <person name="Lin S.S."/>
            <person name="Lindquist E."/>
            <person name="Lipzen A.M."/>
            <person name="Lu C.W."/>
            <person name="De Luna E."/>
            <person name="Martienssen R.A."/>
            <person name="Minamino N."/>
            <person name="Mizutani M."/>
            <person name="Mizutani M."/>
            <person name="Mochizuki N."/>
            <person name="Monte I."/>
            <person name="Mosher R."/>
            <person name="Nagasaki H."/>
            <person name="Nakagami H."/>
            <person name="Naramoto S."/>
            <person name="Nishitani K."/>
            <person name="Ohtani M."/>
            <person name="Okamoto T."/>
            <person name="Okumura M."/>
            <person name="Phillips J."/>
            <person name="Pollak B."/>
            <person name="Reinders A."/>
            <person name="Rovekamp M."/>
            <person name="Sano R."/>
            <person name="Sawa S."/>
            <person name="Schmid M.W."/>
            <person name="Shirakawa M."/>
            <person name="Solano R."/>
            <person name="Spunde A."/>
            <person name="Suetsugu N."/>
            <person name="Sugano S."/>
            <person name="Sugiyama A."/>
            <person name="Sun R."/>
            <person name="Suzuki Y."/>
            <person name="Takenaka M."/>
            <person name="Takezawa D."/>
            <person name="Tomogane H."/>
            <person name="Tsuzuki M."/>
            <person name="Ueda T."/>
            <person name="Umeda M."/>
            <person name="Ward J.M."/>
            <person name="Watanabe Y."/>
            <person name="Yazaki K."/>
            <person name="Yokoyama R."/>
            <person name="Yoshitake Y."/>
            <person name="Yotsui I."/>
            <person name="Zachgo S."/>
            <person name="Schmutz J."/>
        </authorList>
    </citation>
    <scope>NUCLEOTIDE SEQUENCE [LARGE SCALE GENOMIC DNA]</scope>
    <source>
        <strain evidence="2">Tak-1</strain>
    </source>
</reference>
<accession>A0A2R6XG24</accession>
<dbReference type="AlphaFoldDB" id="A0A2R6XG24"/>
<dbReference type="Gramene" id="Mp6g10680.1">
    <property type="protein sequence ID" value="Mp6g10680.1.cds1"/>
    <property type="gene ID" value="Mp6g10680"/>
</dbReference>
<proteinExistence type="predicted"/>
<organism evidence="1 2">
    <name type="scientific">Marchantia polymorpha</name>
    <name type="common">Common liverwort</name>
    <name type="synonym">Marchantia aquatica</name>
    <dbReference type="NCBI Taxonomy" id="3197"/>
    <lineage>
        <taxon>Eukaryota</taxon>
        <taxon>Viridiplantae</taxon>
        <taxon>Streptophyta</taxon>
        <taxon>Embryophyta</taxon>
        <taxon>Marchantiophyta</taxon>
        <taxon>Marchantiopsida</taxon>
        <taxon>Marchantiidae</taxon>
        <taxon>Marchantiales</taxon>
        <taxon>Marchantiaceae</taxon>
        <taxon>Marchantia</taxon>
    </lineage>
</organism>
<evidence type="ECO:0000313" key="2">
    <source>
        <dbReference type="Proteomes" id="UP000244005"/>
    </source>
</evidence>